<accession>A0A4U6V5S1</accession>
<sequence>MWIMGVSAFFPSTKLLFQACPDGLQAHLLALLVVTDLVITYTEIARSSKIYLPQQLFLFEAWLVSFL</sequence>
<dbReference type="Gramene" id="TKW23742">
    <property type="protein sequence ID" value="TKW23742"/>
    <property type="gene ID" value="SEVIR_3G007025v2"/>
</dbReference>
<dbReference type="Proteomes" id="UP000298652">
    <property type="component" value="Chromosome 3"/>
</dbReference>
<name>A0A4U6V5S1_SETVI</name>
<dbReference type="AlphaFoldDB" id="A0A4U6V5S1"/>
<protein>
    <submittedName>
        <fullName evidence="1">Uncharacterized protein</fullName>
    </submittedName>
</protein>
<evidence type="ECO:0000313" key="1">
    <source>
        <dbReference type="EMBL" id="TKW23742.1"/>
    </source>
</evidence>
<reference evidence="1" key="1">
    <citation type="submission" date="2019-03" db="EMBL/GenBank/DDBJ databases">
        <title>WGS assembly of Setaria viridis.</title>
        <authorList>
            <person name="Huang P."/>
            <person name="Jenkins J."/>
            <person name="Grimwood J."/>
            <person name="Barry K."/>
            <person name="Healey A."/>
            <person name="Mamidi S."/>
            <person name="Sreedasyam A."/>
            <person name="Shu S."/>
            <person name="Feldman M."/>
            <person name="Wu J."/>
            <person name="Yu Y."/>
            <person name="Chen C."/>
            <person name="Johnson J."/>
            <person name="Rokhsar D."/>
            <person name="Baxter I."/>
            <person name="Schmutz J."/>
            <person name="Brutnell T."/>
            <person name="Kellogg E."/>
        </authorList>
    </citation>
    <scope>NUCLEOTIDE SEQUENCE [LARGE SCALE GENOMIC DNA]</scope>
</reference>
<gene>
    <name evidence="1" type="ORF">SEVIR_3G007025v2</name>
</gene>
<keyword evidence="2" id="KW-1185">Reference proteome</keyword>
<organism evidence="1 2">
    <name type="scientific">Setaria viridis</name>
    <name type="common">Green bristlegrass</name>
    <name type="synonym">Setaria italica subsp. viridis</name>
    <dbReference type="NCBI Taxonomy" id="4556"/>
    <lineage>
        <taxon>Eukaryota</taxon>
        <taxon>Viridiplantae</taxon>
        <taxon>Streptophyta</taxon>
        <taxon>Embryophyta</taxon>
        <taxon>Tracheophyta</taxon>
        <taxon>Spermatophyta</taxon>
        <taxon>Magnoliopsida</taxon>
        <taxon>Liliopsida</taxon>
        <taxon>Poales</taxon>
        <taxon>Poaceae</taxon>
        <taxon>PACMAD clade</taxon>
        <taxon>Panicoideae</taxon>
        <taxon>Panicodae</taxon>
        <taxon>Paniceae</taxon>
        <taxon>Cenchrinae</taxon>
        <taxon>Setaria</taxon>
    </lineage>
</organism>
<proteinExistence type="predicted"/>
<evidence type="ECO:0000313" key="2">
    <source>
        <dbReference type="Proteomes" id="UP000298652"/>
    </source>
</evidence>
<dbReference type="EMBL" id="CM016554">
    <property type="protein sequence ID" value="TKW23742.1"/>
    <property type="molecule type" value="Genomic_DNA"/>
</dbReference>